<reference evidence="2" key="1">
    <citation type="journal article" date="2023" name="G3 (Bethesda)">
        <title>A reference genome for the long-term kleptoplast-retaining sea slug Elysia crispata morphotype clarki.</title>
        <authorList>
            <person name="Eastman K.E."/>
            <person name="Pendleton A.L."/>
            <person name="Shaikh M.A."/>
            <person name="Suttiyut T."/>
            <person name="Ogas R."/>
            <person name="Tomko P."/>
            <person name="Gavelis G."/>
            <person name="Widhalm J.R."/>
            <person name="Wisecaver J.H."/>
        </authorList>
    </citation>
    <scope>NUCLEOTIDE SEQUENCE</scope>
    <source>
        <strain evidence="2">ECLA1</strain>
    </source>
</reference>
<evidence type="ECO:0000256" key="1">
    <source>
        <dbReference type="SAM" id="MobiDB-lite"/>
    </source>
</evidence>
<sequence length="77" mass="8730">MYVLGCYIYSYSPEVQNEPASAFSSKRPDHDLEVTGRTSSKDFGPRYNRNKNFFKSIVKPARKMGDRCACLEGTNAK</sequence>
<dbReference type="EMBL" id="JAWDGP010004710">
    <property type="protein sequence ID" value="KAK3762455.1"/>
    <property type="molecule type" value="Genomic_DNA"/>
</dbReference>
<feature type="region of interest" description="Disordered" evidence="1">
    <location>
        <begin position="19"/>
        <end position="41"/>
    </location>
</feature>
<name>A0AAE0Z4A7_9GAST</name>
<comment type="caution">
    <text evidence="2">The sequence shown here is derived from an EMBL/GenBank/DDBJ whole genome shotgun (WGS) entry which is preliminary data.</text>
</comment>
<feature type="compositionally biased region" description="Basic and acidic residues" evidence="1">
    <location>
        <begin position="26"/>
        <end position="41"/>
    </location>
</feature>
<organism evidence="2 3">
    <name type="scientific">Elysia crispata</name>
    <name type="common">lettuce slug</name>
    <dbReference type="NCBI Taxonomy" id="231223"/>
    <lineage>
        <taxon>Eukaryota</taxon>
        <taxon>Metazoa</taxon>
        <taxon>Spiralia</taxon>
        <taxon>Lophotrochozoa</taxon>
        <taxon>Mollusca</taxon>
        <taxon>Gastropoda</taxon>
        <taxon>Heterobranchia</taxon>
        <taxon>Euthyneura</taxon>
        <taxon>Panpulmonata</taxon>
        <taxon>Sacoglossa</taxon>
        <taxon>Placobranchoidea</taxon>
        <taxon>Plakobranchidae</taxon>
        <taxon>Elysia</taxon>
    </lineage>
</organism>
<accession>A0AAE0Z4A7</accession>
<proteinExistence type="predicted"/>
<gene>
    <name evidence="2" type="ORF">RRG08_009843</name>
</gene>
<evidence type="ECO:0000313" key="3">
    <source>
        <dbReference type="Proteomes" id="UP001283361"/>
    </source>
</evidence>
<dbReference type="AlphaFoldDB" id="A0AAE0Z4A7"/>
<keyword evidence="3" id="KW-1185">Reference proteome</keyword>
<dbReference type="Proteomes" id="UP001283361">
    <property type="component" value="Unassembled WGS sequence"/>
</dbReference>
<protein>
    <submittedName>
        <fullName evidence="2">Uncharacterized protein</fullName>
    </submittedName>
</protein>
<evidence type="ECO:0000313" key="2">
    <source>
        <dbReference type="EMBL" id="KAK3762455.1"/>
    </source>
</evidence>